<dbReference type="PROSITE" id="PS50865">
    <property type="entry name" value="ZF_MYND_2"/>
    <property type="match status" value="1"/>
</dbReference>
<evidence type="ECO:0000256" key="4">
    <source>
        <dbReference type="PROSITE-ProRule" id="PRU00134"/>
    </source>
</evidence>
<dbReference type="InterPro" id="IPR001214">
    <property type="entry name" value="SET_dom"/>
</dbReference>
<dbReference type="InterPro" id="IPR050869">
    <property type="entry name" value="H3K4_H4K5_MeTrfase"/>
</dbReference>
<dbReference type="Gene3D" id="2.170.270.10">
    <property type="entry name" value="SET domain"/>
    <property type="match status" value="1"/>
</dbReference>
<dbReference type="Gene3D" id="1.10.220.160">
    <property type="match status" value="1"/>
</dbReference>
<keyword evidence="6" id="KW-0808">Transferase</keyword>
<comment type="caution">
    <text evidence="6">The sequence shown here is derived from an EMBL/GenBank/DDBJ whole genome shotgun (WGS) entry which is preliminary data.</text>
</comment>
<dbReference type="Pfam" id="PF00856">
    <property type="entry name" value="SET"/>
    <property type="match status" value="1"/>
</dbReference>
<keyword evidence="7" id="KW-1185">Reference proteome</keyword>
<organism evidence="6 7">
    <name type="scientific">Achlya hypogyna</name>
    <name type="common">Oomycete</name>
    <name type="synonym">Protoachlya hypogyna</name>
    <dbReference type="NCBI Taxonomy" id="1202772"/>
    <lineage>
        <taxon>Eukaryota</taxon>
        <taxon>Sar</taxon>
        <taxon>Stramenopiles</taxon>
        <taxon>Oomycota</taxon>
        <taxon>Saprolegniomycetes</taxon>
        <taxon>Saprolegniales</taxon>
        <taxon>Achlyaceae</taxon>
        <taxon>Achlya</taxon>
    </lineage>
</organism>
<keyword evidence="2 4" id="KW-0863">Zinc-finger</keyword>
<feature type="domain" description="MYND-type" evidence="5">
    <location>
        <begin position="103"/>
        <end position="142"/>
    </location>
</feature>
<keyword evidence="3" id="KW-0862">Zinc</keyword>
<dbReference type="GO" id="GO:0008168">
    <property type="term" value="F:methyltransferase activity"/>
    <property type="evidence" value="ECO:0007669"/>
    <property type="project" value="UniProtKB-KW"/>
</dbReference>
<dbReference type="Gene3D" id="6.10.140.2220">
    <property type="match status" value="1"/>
</dbReference>
<accession>A0A1V9YH84</accession>
<dbReference type="InterPro" id="IPR046341">
    <property type="entry name" value="SET_dom_sf"/>
</dbReference>
<name>A0A1V9YH84_ACHHY</name>
<dbReference type="GO" id="GO:0008270">
    <property type="term" value="F:zinc ion binding"/>
    <property type="evidence" value="ECO:0007669"/>
    <property type="project" value="UniProtKB-KW"/>
</dbReference>
<dbReference type="AlphaFoldDB" id="A0A1V9YH84"/>
<reference evidence="6 7" key="1">
    <citation type="journal article" date="2014" name="Genome Biol. Evol.">
        <title>The secreted proteins of Achlya hypogyna and Thraustotheca clavata identify the ancestral oomycete secretome and reveal gene acquisitions by horizontal gene transfer.</title>
        <authorList>
            <person name="Misner I."/>
            <person name="Blouin N."/>
            <person name="Leonard G."/>
            <person name="Richards T.A."/>
            <person name="Lane C.E."/>
        </authorList>
    </citation>
    <scope>NUCLEOTIDE SEQUENCE [LARGE SCALE GENOMIC DNA]</scope>
    <source>
        <strain evidence="6 7">ATCC 48635</strain>
    </source>
</reference>
<dbReference type="EMBL" id="JNBR01001826">
    <property type="protein sequence ID" value="OQR85068.1"/>
    <property type="molecule type" value="Genomic_DNA"/>
</dbReference>
<dbReference type="OrthoDB" id="265717at2759"/>
<dbReference type="PANTHER" id="PTHR12197:SF251">
    <property type="entry name" value="EG:BACR7C10.4 PROTEIN"/>
    <property type="match status" value="1"/>
</dbReference>
<dbReference type="GO" id="GO:0032259">
    <property type="term" value="P:methylation"/>
    <property type="evidence" value="ECO:0007669"/>
    <property type="project" value="UniProtKB-KW"/>
</dbReference>
<dbReference type="SUPFAM" id="SSF144232">
    <property type="entry name" value="HIT/MYND zinc finger-like"/>
    <property type="match status" value="1"/>
</dbReference>
<gene>
    <name evidence="6" type="ORF">ACHHYP_12387</name>
</gene>
<sequence length="414" mass="44962">MGRVRVVLPDRETVGDIVQEHAGAALFKVAHGNKETTWQPSHRAIRVLASAPVADTPQIVELTTAPPTGRMVAATTAISQGDIVFSAPAFSVVLAQAHAQTHCHQCFAKLRGSVVQCGSCQRARYCDRGCMQQHFGLHDAACDALLHLDVLPADFDLVRLALACVVMEIALNNPSVITGLTIHAVVSKETKRYAKYAALLLKHLPPLDRPEWLHVSHITDVFVALRFNAHPIVVDLHSSALGLGIFPDAARMINHACRPTTFPTYNRQTRALNFRAVESLAPGALVTYSYLDVFGFGLLEPRSARHRVLATTFGFECNCGRCAEGDNDATTTLTPCDKLLAQLDDAVQRHQWPLVVAVASQLLAEWQAQRLPTAYPLVYLLHTKIATACRQMNVSDTVAREAAANAAALCGFAS</sequence>
<dbReference type="PANTHER" id="PTHR12197">
    <property type="entry name" value="HISTONE-LYSINE N-METHYLTRANSFERASE SMYD"/>
    <property type="match status" value="1"/>
</dbReference>
<evidence type="ECO:0000313" key="7">
    <source>
        <dbReference type="Proteomes" id="UP000243579"/>
    </source>
</evidence>
<dbReference type="Proteomes" id="UP000243579">
    <property type="component" value="Unassembled WGS sequence"/>
</dbReference>
<evidence type="ECO:0000259" key="5">
    <source>
        <dbReference type="PROSITE" id="PS50865"/>
    </source>
</evidence>
<dbReference type="SUPFAM" id="SSF82199">
    <property type="entry name" value="SET domain"/>
    <property type="match status" value="1"/>
</dbReference>
<keyword evidence="6" id="KW-0489">Methyltransferase</keyword>
<protein>
    <submittedName>
        <fullName evidence="6">N-lysine methyltransferase SMYD2-B isoform X1</fullName>
    </submittedName>
</protein>
<evidence type="ECO:0000256" key="2">
    <source>
        <dbReference type="ARBA" id="ARBA00022771"/>
    </source>
</evidence>
<evidence type="ECO:0000256" key="1">
    <source>
        <dbReference type="ARBA" id="ARBA00022723"/>
    </source>
</evidence>
<keyword evidence="1" id="KW-0479">Metal-binding</keyword>
<dbReference type="InterPro" id="IPR002893">
    <property type="entry name" value="Znf_MYND"/>
</dbReference>
<proteinExistence type="predicted"/>
<dbReference type="CDD" id="cd20071">
    <property type="entry name" value="SET_SMYD"/>
    <property type="match status" value="1"/>
</dbReference>
<dbReference type="Pfam" id="PF01753">
    <property type="entry name" value="zf-MYND"/>
    <property type="match status" value="1"/>
</dbReference>
<evidence type="ECO:0000313" key="6">
    <source>
        <dbReference type="EMBL" id="OQR85068.1"/>
    </source>
</evidence>
<dbReference type="STRING" id="1202772.A0A1V9YH84"/>
<evidence type="ECO:0000256" key="3">
    <source>
        <dbReference type="ARBA" id="ARBA00022833"/>
    </source>
</evidence>
<dbReference type="GO" id="GO:0005634">
    <property type="term" value="C:nucleus"/>
    <property type="evidence" value="ECO:0007669"/>
    <property type="project" value="TreeGrafter"/>
</dbReference>